<keyword evidence="9" id="KW-1185">Reference proteome</keyword>
<evidence type="ECO:0000256" key="4">
    <source>
        <dbReference type="ARBA" id="ARBA00022692"/>
    </source>
</evidence>
<dbReference type="PANTHER" id="PTHR30106:SF2">
    <property type="entry name" value="UPF0324 INNER MEMBRANE PROTEIN YEIH"/>
    <property type="match status" value="1"/>
</dbReference>
<evidence type="ECO:0000256" key="5">
    <source>
        <dbReference type="ARBA" id="ARBA00022989"/>
    </source>
</evidence>
<evidence type="ECO:0000256" key="6">
    <source>
        <dbReference type="ARBA" id="ARBA00023136"/>
    </source>
</evidence>
<gene>
    <name evidence="8" type="ORF">GCM10008174_14740</name>
</gene>
<evidence type="ECO:0000256" key="7">
    <source>
        <dbReference type="SAM" id="Phobius"/>
    </source>
</evidence>
<reference evidence="8" key="2">
    <citation type="submission" date="2023-01" db="EMBL/GenBank/DDBJ databases">
        <authorList>
            <person name="Sun Q."/>
            <person name="Evtushenko L."/>
        </authorList>
    </citation>
    <scope>NUCLEOTIDE SEQUENCE</scope>
    <source>
        <strain evidence="8">VKM B-2748</strain>
    </source>
</reference>
<feature type="transmembrane region" description="Helical" evidence="7">
    <location>
        <begin position="268"/>
        <end position="286"/>
    </location>
</feature>
<keyword evidence="4 7" id="KW-0812">Transmembrane</keyword>
<feature type="transmembrane region" description="Helical" evidence="7">
    <location>
        <begin position="23"/>
        <end position="43"/>
    </location>
</feature>
<feature type="transmembrane region" description="Helical" evidence="7">
    <location>
        <begin position="293"/>
        <end position="315"/>
    </location>
</feature>
<evidence type="ECO:0000256" key="1">
    <source>
        <dbReference type="ARBA" id="ARBA00004651"/>
    </source>
</evidence>
<name>A0A9W6JQE1_9HYPH</name>
<feature type="transmembrane region" description="Helical" evidence="7">
    <location>
        <begin position="169"/>
        <end position="189"/>
    </location>
</feature>
<evidence type="ECO:0000256" key="2">
    <source>
        <dbReference type="ARBA" id="ARBA00007977"/>
    </source>
</evidence>
<proteinExistence type="inferred from homology"/>
<comment type="similarity">
    <text evidence="2">Belongs to the UPF0324 family.</text>
</comment>
<evidence type="ECO:0000256" key="3">
    <source>
        <dbReference type="ARBA" id="ARBA00022475"/>
    </source>
</evidence>
<accession>A0A9W6JQE1</accession>
<feature type="transmembrane region" description="Helical" evidence="7">
    <location>
        <begin position="86"/>
        <end position="105"/>
    </location>
</feature>
<keyword evidence="3" id="KW-1003">Cell membrane</keyword>
<feature type="transmembrane region" description="Helical" evidence="7">
    <location>
        <begin position="55"/>
        <end position="74"/>
    </location>
</feature>
<dbReference type="GO" id="GO:0005886">
    <property type="term" value="C:plasma membrane"/>
    <property type="evidence" value="ECO:0007669"/>
    <property type="project" value="UniProtKB-SubCell"/>
</dbReference>
<sequence length="348" mass="35212">MAAVADSNAKIVRTDGDARRGPVAALLPGIALAGLITAAAYGVRLAPGMGSLSPMILAIALGAVMSNLIGVPDVARAGLTFAMRRLLRIAIVLLGLQLTISQVIAVGAGGVVAIVVTLIATFAVTTWLGRRLGVDRGLTQLIAAGTSICGASAIMAANTVTRAPDEDVAYAVACVTLFGTVAMLAYPLLPGVLNLDPLAYGLWTGASIHEIAQVVGASFAQGQAAGEFGTVAKLARVMMLAPVVIALGLIAARATGAGPAGRANAPTPWFALGFVALIVVNSVFAIPVEVKEFAAPVTTLLLTVALAAMGIGANIAELRARGFRPLLLGLCSFLFIAVFSLGLVKLLT</sequence>
<dbReference type="EMBL" id="BSFL01000002">
    <property type="protein sequence ID" value="GLK79733.1"/>
    <property type="molecule type" value="Genomic_DNA"/>
</dbReference>
<feature type="transmembrane region" description="Helical" evidence="7">
    <location>
        <begin position="327"/>
        <end position="347"/>
    </location>
</feature>
<protein>
    <submittedName>
        <fullName evidence="8">Membrane protein</fullName>
    </submittedName>
</protein>
<dbReference type="Pfam" id="PF03601">
    <property type="entry name" value="Cons_hypoth698"/>
    <property type="match status" value="1"/>
</dbReference>
<evidence type="ECO:0000313" key="8">
    <source>
        <dbReference type="EMBL" id="GLK79733.1"/>
    </source>
</evidence>
<feature type="transmembrane region" description="Helical" evidence="7">
    <location>
        <begin position="237"/>
        <end position="256"/>
    </location>
</feature>
<organism evidence="8 9">
    <name type="scientific">Methylopila turkensis</name>
    <dbReference type="NCBI Taxonomy" id="1437816"/>
    <lineage>
        <taxon>Bacteria</taxon>
        <taxon>Pseudomonadati</taxon>
        <taxon>Pseudomonadota</taxon>
        <taxon>Alphaproteobacteria</taxon>
        <taxon>Hyphomicrobiales</taxon>
        <taxon>Methylopilaceae</taxon>
        <taxon>Methylopila</taxon>
    </lineage>
</organism>
<dbReference type="Proteomes" id="UP001143309">
    <property type="component" value="Unassembled WGS sequence"/>
</dbReference>
<dbReference type="PANTHER" id="PTHR30106">
    <property type="entry name" value="INNER MEMBRANE PROTEIN YEIH-RELATED"/>
    <property type="match status" value="1"/>
</dbReference>
<reference evidence="8" key="1">
    <citation type="journal article" date="2014" name="Int. J. Syst. Evol. Microbiol.">
        <title>Complete genome sequence of Corynebacterium casei LMG S-19264T (=DSM 44701T), isolated from a smear-ripened cheese.</title>
        <authorList>
            <consortium name="US DOE Joint Genome Institute (JGI-PGF)"/>
            <person name="Walter F."/>
            <person name="Albersmeier A."/>
            <person name="Kalinowski J."/>
            <person name="Ruckert C."/>
        </authorList>
    </citation>
    <scope>NUCLEOTIDE SEQUENCE</scope>
    <source>
        <strain evidence="8">VKM B-2748</strain>
    </source>
</reference>
<comment type="subcellular location">
    <subcellularLocation>
        <location evidence="1">Cell membrane</location>
        <topology evidence="1">Multi-pass membrane protein</topology>
    </subcellularLocation>
</comment>
<keyword evidence="6 7" id="KW-0472">Membrane</keyword>
<dbReference type="InterPro" id="IPR018383">
    <property type="entry name" value="UPF0324_pro"/>
</dbReference>
<keyword evidence="5 7" id="KW-1133">Transmembrane helix</keyword>
<evidence type="ECO:0000313" key="9">
    <source>
        <dbReference type="Proteomes" id="UP001143309"/>
    </source>
</evidence>
<comment type="caution">
    <text evidence="8">The sequence shown here is derived from an EMBL/GenBank/DDBJ whole genome shotgun (WGS) entry which is preliminary data.</text>
</comment>
<feature type="transmembrane region" description="Helical" evidence="7">
    <location>
        <begin position="141"/>
        <end position="157"/>
    </location>
</feature>
<dbReference type="AlphaFoldDB" id="A0A9W6JQE1"/>